<name>A0A9R1SZI7_9HYME</name>
<protein>
    <submittedName>
        <fullName evidence="2">Uncharacterized protein</fullName>
    </submittedName>
</protein>
<keyword evidence="1" id="KW-1185">Reference proteome</keyword>
<proteinExistence type="predicted"/>
<dbReference type="AlphaFoldDB" id="A0A9R1SZI7"/>
<dbReference type="KEGG" id="fas:105264705"/>
<evidence type="ECO:0000313" key="2">
    <source>
        <dbReference type="RefSeq" id="XP_011300069.1"/>
    </source>
</evidence>
<reference evidence="2" key="1">
    <citation type="submission" date="2025-08" db="UniProtKB">
        <authorList>
            <consortium name="RefSeq"/>
        </authorList>
    </citation>
    <scope>IDENTIFICATION</scope>
    <source>
        <strain evidence="2">USDA-PBARC FA_bdor</strain>
        <tissue evidence="2">Whole organism</tissue>
    </source>
</reference>
<sequence length="139" mass="15700">MRKYFTCAGMVEWVGRKFNHHISHGLGNTLGHLLSLCTRGFIARRQKLSQCGLHTAENRPVTTTSAKKEYCCWSLGRHVSQVNGQDRVLFAWPSPTEYPRIFPSCIIAQIASLDAAIALHPERKRRRGTKGRKLRDAVA</sequence>
<organism evidence="1 2">
    <name type="scientific">Fopius arisanus</name>
    <dbReference type="NCBI Taxonomy" id="64838"/>
    <lineage>
        <taxon>Eukaryota</taxon>
        <taxon>Metazoa</taxon>
        <taxon>Ecdysozoa</taxon>
        <taxon>Arthropoda</taxon>
        <taxon>Hexapoda</taxon>
        <taxon>Insecta</taxon>
        <taxon>Pterygota</taxon>
        <taxon>Neoptera</taxon>
        <taxon>Endopterygota</taxon>
        <taxon>Hymenoptera</taxon>
        <taxon>Apocrita</taxon>
        <taxon>Ichneumonoidea</taxon>
        <taxon>Braconidae</taxon>
        <taxon>Opiinae</taxon>
        <taxon>Fopius</taxon>
    </lineage>
</organism>
<evidence type="ECO:0000313" key="1">
    <source>
        <dbReference type="Proteomes" id="UP000694866"/>
    </source>
</evidence>
<dbReference type="Proteomes" id="UP000694866">
    <property type="component" value="Unplaced"/>
</dbReference>
<gene>
    <name evidence="2" type="primary">LOC105264705</name>
</gene>
<dbReference type="GeneID" id="105264705"/>
<dbReference type="RefSeq" id="XP_011300069.1">
    <property type="nucleotide sequence ID" value="XM_011301767.1"/>
</dbReference>
<accession>A0A9R1SZI7</accession>